<feature type="region of interest" description="Disordered" evidence="1">
    <location>
        <begin position="124"/>
        <end position="165"/>
    </location>
</feature>
<evidence type="ECO:0000313" key="3">
    <source>
        <dbReference type="Proteomes" id="UP000094565"/>
    </source>
</evidence>
<evidence type="ECO:0000313" key="2">
    <source>
        <dbReference type="EMBL" id="ANZ76977.1"/>
    </source>
</evidence>
<accession>A0A1B2JG09</accession>
<reference evidence="2 3" key="1">
    <citation type="submission" date="2016-02" db="EMBL/GenBank/DDBJ databases">
        <title>Comparative genomic and transcriptomic foundation for Pichia pastoris.</title>
        <authorList>
            <person name="Love K.R."/>
            <person name="Shah K.A."/>
            <person name="Whittaker C.A."/>
            <person name="Wu J."/>
            <person name="Bartlett M.C."/>
            <person name="Ma D."/>
            <person name="Leeson R.L."/>
            <person name="Priest M."/>
            <person name="Young S.K."/>
            <person name="Love J.C."/>
        </authorList>
    </citation>
    <scope>NUCLEOTIDE SEQUENCE [LARGE SCALE GENOMIC DNA]</scope>
    <source>
        <strain evidence="2 3">ATCC 28485</strain>
    </source>
</reference>
<sequence>MPIDFVGEKKYRLLCFLSPEVKGKDVVSVPLSGYSFLQVLDPDPSSDYLKDSIRIGVETQLQYKTGRRLVTVNAAQWRFYWKKKGEGVLYPLRTLKDFVRFVDILRESSFNSLRLVVSTDDPVHECTEERRKGKRKAKKGQKKKDKRKDEKRKDHKHGTGLPQLDLENDINDLKWNENKAPSAPRLNCVTIAAISAEFREQRLYTGLSRGEADSECEQDNSSFLMKPDEPLCESARERYKEMLLLDEEVANCMSEDTSGGEDYAPRSPFFIESMLSDSDFEQVF</sequence>
<dbReference type="Proteomes" id="UP000094565">
    <property type="component" value="Chromosome 3"/>
</dbReference>
<gene>
    <name evidence="2" type="ORF">ATY40_BA7503503</name>
</gene>
<protein>
    <submittedName>
        <fullName evidence="2">BA75_03503T0</fullName>
    </submittedName>
</protein>
<organism evidence="2 3">
    <name type="scientific">Komagataella pastoris</name>
    <name type="common">Yeast</name>
    <name type="synonym">Pichia pastoris</name>
    <dbReference type="NCBI Taxonomy" id="4922"/>
    <lineage>
        <taxon>Eukaryota</taxon>
        <taxon>Fungi</taxon>
        <taxon>Dikarya</taxon>
        <taxon>Ascomycota</taxon>
        <taxon>Saccharomycotina</taxon>
        <taxon>Pichiomycetes</taxon>
        <taxon>Pichiales</taxon>
        <taxon>Pichiaceae</taxon>
        <taxon>Komagataella</taxon>
    </lineage>
</organism>
<dbReference type="AlphaFoldDB" id="A0A1B2JG09"/>
<name>A0A1B2JG09_PICPA</name>
<evidence type="ECO:0000256" key="1">
    <source>
        <dbReference type="SAM" id="MobiDB-lite"/>
    </source>
</evidence>
<proteinExistence type="predicted"/>
<dbReference type="EMBL" id="CP014586">
    <property type="protein sequence ID" value="ANZ76977.1"/>
    <property type="molecule type" value="Genomic_DNA"/>
</dbReference>
<feature type="compositionally biased region" description="Basic residues" evidence="1">
    <location>
        <begin position="132"/>
        <end position="146"/>
    </location>
</feature>
<keyword evidence="3" id="KW-1185">Reference proteome</keyword>